<dbReference type="InterPro" id="IPR014756">
    <property type="entry name" value="Ig_E-set"/>
</dbReference>
<keyword evidence="15" id="KW-1185">Reference proteome</keyword>
<keyword evidence="5 12" id="KW-0812">Transmembrane</keyword>
<dbReference type="Pfam" id="PF01833">
    <property type="entry name" value="TIG"/>
    <property type="match status" value="2"/>
</dbReference>
<dbReference type="GO" id="GO:0030334">
    <property type="term" value="P:regulation of cell migration"/>
    <property type="evidence" value="ECO:0007669"/>
    <property type="project" value="TreeGrafter"/>
</dbReference>
<dbReference type="GO" id="GO:0007162">
    <property type="term" value="P:negative regulation of cell adhesion"/>
    <property type="evidence" value="ECO:0007669"/>
    <property type="project" value="TreeGrafter"/>
</dbReference>
<dbReference type="InterPro" id="IPR038578">
    <property type="entry name" value="GT29-like_sf"/>
</dbReference>
<feature type="compositionally biased region" description="Low complexity" evidence="11">
    <location>
        <begin position="71"/>
        <end position="80"/>
    </location>
</feature>
<feature type="domain" description="IPT/TIG" evidence="13">
    <location>
        <begin position="220"/>
        <end position="308"/>
    </location>
</feature>
<dbReference type="GO" id="GO:0017154">
    <property type="term" value="F:semaphorin receptor activity"/>
    <property type="evidence" value="ECO:0007669"/>
    <property type="project" value="InterPro"/>
</dbReference>
<keyword evidence="7 12" id="KW-1133">Transmembrane helix</keyword>
<feature type="domain" description="IPT/TIG" evidence="13">
    <location>
        <begin position="124"/>
        <end position="219"/>
    </location>
</feature>
<evidence type="ECO:0000259" key="13">
    <source>
        <dbReference type="SMART" id="SM00429"/>
    </source>
</evidence>
<comment type="similarity">
    <text evidence="2">Belongs to the glycosyltransferase 29 family.</text>
</comment>
<evidence type="ECO:0000256" key="6">
    <source>
        <dbReference type="ARBA" id="ARBA00022968"/>
    </source>
</evidence>
<dbReference type="AlphaFoldDB" id="A0A5B8MHD9"/>
<dbReference type="SUPFAM" id="SSF81296">
    <property type="entry name" value="E set domains"/>
    <property type="match status" value="2"/>
</dbReference>
<feature type="compositionally biased region" description="Basic and acidic residues" evidence="11">
    <location>
        <begin position="86"/>
        <end position="102"/>
    </location>
</feature>
<dbReference type="EMBL" id="CP031036">
    <property type="protein sequence ID" value="QDZ19701.1"/>
    <property type="molecule type" value="Genomic_DNA"/>
</dbReference>
<evidence type="ECO:0000313" key="15">
    <source>
        <dbReference type="Proteomes" id="UP000316726"/>
    </source>
</evidence>
<dbReference type="PANTHER" id="PTHR22625">
    <property type="entry name" value="PLEXIN"/>
    <property type="match status" value="1"/>
</dbReference>
<dbReference type="GO" id="GO:0008360">
    <property type="term" value="P:regulation of cell shape"/>
    <property type="evidence" value="ECO:0007669"/>
    <property type="project" value="TreeGrafter"/>
</dbReference>
<dbReference type="InterPro" id="IPR031148">
    <property type="entry name" value="Plexin"/>
</dbReference>
<evidence type="ECO:0000256" key="8">
    <source>
        <dbReference type="ARBA" id="ARBA00023034"/>
    </source>
</evidence>
<keyword evidence="8" id="KW-0333">Golgi apparatus</keyword>
<keyword evidence="3" id="KW-0328">Glycosyltransferase</keyword>
<dbReference type="InterPro" id="IPR013783">
    <property type="entry name" value="Ig-like_fold"/>
</dbReference>
<evidence type="ECO:0000256" key="2">
    <source>
        <dbReference type="ARBA" id="ARBA00006003"/>
    </source>
</evidence>
<sequence length="628" mass="67719">MLAPGGRRKNNKLLSVLLSKRVLRVLVILSCACSLFVTFFLLDSTQKRYQHHHAIERHTATDTDDARSDNAAAGPVGEEAPGSRRGGRDGESDDPTPEKGLEAGEADEGDEEGDEEGEPAVSLEPIILTIEPYHGAAVGRTTITIKGHNLGRRDTGEDDETEISASVGGVPCITTVSVDNETVTCETPAGAGEGKSVSVTKMGKETQIESPPNTLFSYDGPVVDRVRPGSGQTSGGTRVTVHGSNFGPADVPLQVTIGNLTCEGVLRVSDSEATCKTPPQGPGPKNVSVGVWDVDHWTSSEPKLGLYEYALTWAERLEKHSGELLEGLGAYFDGIPLVLNKNANFKGHECVEEDVFAGRPILYTVPPSLLEVSPQVDLEHKKHKTCALVCNSNELLSRDHGSEIDGHEAVFRFNNAPTTGFEKHVGGRTTYRFSQTKFLRSLLVRDPELRKKVPKVSKDDVLLATSEASQDLYVLLRRTFPHSKTFLVSHSFRTNSRLLYAELRQRFLRFGLEEDERRGGRRGLQGRDVESLFDDVEPPSGFLDPPPQILGILFAQQMCNKLDVYGLGPGGGTASSYFSEGSGDGSEGAVLFGVDEAAEGREAAEVGGIDDAIASLLASGKLVNRVLS</sequence>
<dbReference type="GO" id="GO:0008373">
    <property type="term" value="F:sialyltransferase activity"/>
    <property type="evidence" value="ECO:0007669"/>
    <property type="project" value="InterPro"/>
</dbReference>
<proteinExistence type="inferred from homology"/>
<evidence type="ECO:0000256" key="1">
    <source>
        <dbReference type="ARBA" id="ARBA00004323"/>
    </source>
</evidence>
<dbReference type="CDD" id="cd00603">
    <property type="entry name" value="IPT_PCSR"/>
    <property type="match status" value="2"/>
</dbReference>
<accession>A0A5B8MHD9</accession>
<keyword evidence="9 12" id="KW-0472">Membrane</keyword>
<dbReference type="SMART" id="SM00429">
    <property type="entry name" value="IPT"/>
    <property type="match status" value="2"/>
</dbReference>
<evidence type="ECO:0000256" key="3">
    <source>
        <dbReference type="ARBA" id="ARBA00022676"/>
    </source>
</evidence>
<dbReference type="Gene3D" id="3.90.1480.20">
    <property type="entry name" value="Glycosyl transferase family 29"/>
    <property type="match status" value="1"/>
</dbReference>
<dbReference type="Pfam" id="PF00777">
    <property type="entry name" value="Glyco_transf_29"/>
    <property type="match status" value="1"/>
</dbReference>
<evidence type="ECO:0000256" key="7">
    <source>
        <dbReference type="ARBA" id="ARBA00022989"/>
    </source>
</evidence>
<feature type="region of interest" description="Disordered" evidence="11">
    <location>
        <begin position="56"/>
        <end position="120"/>
    </location>
</feature>
<feature type="compositionally biased region" description="Acidic residues" evidence="11">
    <location>
        <begin position="104"/>
        <end position="118"/>
    </location>
</feature>
<keyword evidence="4" id="KW-0808">Transferase</keyword>
<dbReference type="InterPro" id="IPR002909">
    <property type="entry name" value="IPT_dom"/>
</dbReference>
<evidence type="ECO:0000256" key="11">
    <source>
        <dbReference type="SAM" id="MobiDB-lite"/>
    </source>
</evidence>
<comment type="subcellular location">
    <subcellularLocation>
        <location evidence="1">Golgi apparatus membrane</location>
        <topology evidence="1">Single-pass type II membrane protein</topology>
    </subcellularLocation>
</comment>
<reference evidence="14 15" key="1">
    <citation type="submission" date="2018-07" db="EMBL/GenBank/DDBJ databases">
        <title>The complete nuclear genome of the prasinophyte Chloropicon primus (CCMP1205).</title>
        <authorList>
            <person name="Pombert J.-F."/>
            <person name="Otis C."/>
            <person name="Turmel M."/>
            <person name="Lemieux C."/>
        </authorList>
    </citation>
    <scope>NUCLEOTIDE SEQUENCE [LARGE SCALE GENOMIC DNA]</scope>
    <source>
        <strain evidence="14 15">CCMP1205</strain>
    </source>
</reference>
<dbReference type="Proteomes" id="UP000316726">
    <property type="component" value="Chromosome 3"/>
</dbReference>
<evidence type="ECO:0000256" key="4">
    <source>
        <dbReference type="ARBA" id="ARBA00022679"/>
    </source>
</evidence>
<keyword evidence="6" id="KW-0735">Signal-anchor</keyword>
<dbReference type="Gene3D" id="2.60.40.10">
    <property type="entry name" value="Immunoglobulins"/>
    <property type="match status" value="2"/>
</dbReference>
<dbReference type="PANTHER" id="PTHR22625:SF44">
    <property type="entry name" value="PLEXIN-B"/>
    <property type="match status" value="1"/>
</dbReference>
<keyword evidence="10" id="KW-0325">Glycoprotein</keyword>
<dbReference type="GO" id="GO:0005886">
    <property type="term" value="C:plasma membrane"/>
    <property type="evidence" value="ECO:0007669"/>
    <property type="project" value="TreeGrafter"/>
</dbReference>
<protein>
    <recommendedName>
        <fullName evidence="13">IPT/TIG domain-containing protein</fullName>
    </recommendedName>
</protein>
<evidence type="ECO:0000256" key="12">
    <source>
        <dbReference type="SAM" id="Phobius"/>
    </source>
</evidence>
<dbReference type="OrthoDB" id="10264956at2759"/>
<evidence type="ECO:0000313" key="14">
    <source>
        <dbReference type="EMBL" id="QDZ19701.1"/>
    </source>
</evidence>
<dbReference type="GO" id="GO:0000139">
    <property type="term" value="C:Golgi membrane"/>
    <property type="evidence" value="ECO:0007669"/>
    <property type="project" value="UniProtKB-SubCell"/>
</dbReference>
<dbReference type="InterPro" id="IPR001675">
    <property type="entry name" value="Glyco_trans_29"/>
</dbReference>
<feature type="transmembrane region" description="Helical" evidence="12">
    <location>
        <begin position="21"/>
        <end position="42"/>
    </location>
</feature>
<name>A0A5B8MHD9_9CHLO</name>
<evidence type="ECO:0000256" key="10">
    <source>
        <dbReference type="ARBA" id="ARBA00023180"/>
    </source>
</evidence>
<gene>
    <name evidence="14" type="ORF">A3770_03p22190</name>
</gene>
<evidence type="ECO:0000256" key="9">
    <source>
        <dbReference type="ARBA" id="ARBA00023136"/>
    </source>
</evidence>
<feature type="compositionally biased region" description="Basic and acidic residues" evidence="11">
    <location>
        <begin position="56"/>
        <end position="68"/>
    </location>
</feature>
<evidence type="ECO:0000256" key="5">
    <source>
        <dbReference type="ARBA" id="ARBA00022692"/>
    </source>
</evidence>
<dbReference type="GO" id="GO:0002116">
    <property type="term" value="C:semaphorin receptor complex"/>
    <property type="evidence" value="ECO:0007669"/>
    <property type="project" value="TreeGrafter"/>
</dbReference>
<organism evidence="14 15">
    <name type="scientific">Chloropicon primus</name>
    <dbReference type="NCBI Taxonomy" id="1764295"/>
    <lineage>
        <taxon>Eukaryota</taxon>
        <taxon>Viridiplantae</taxon>
        <taxon>Chlorophyta</taxon>
        <taxon>Chloropicophyceae</taxon>
        <taxon>Chloropicales</taxon>
        <taxon>Chloropicaceae</taxon>
        <taxon>Chloropicon</taxon>
    </lineage>
</organism>